<sequence>MAHSVLTAINVPDLSPVDDAFTQLQTRHVLRWVGLSGQPANALERRIWGVRLSRYRAAAQAALRAGPRSFVISHLPLMTAAVAHLLRLRGDVPHLGFAFNFTRLPTGRRLQYLRGALRRVDKMVVFSRYEQGLYAEHFGIERERFQPVIWTQEPPPVQAETGLGDVRPYLCAIGDEGRDFALLMQVARRLGPTTKMVVVARSQSLTGMEVPENVTVLTNISLARTWAIANGSCGVLVPLLSRETCCGHITLVGAKLLGLPLATTRTHAAHEYVEGRAAVLLCEPGDVAEFTLHAQRMIDDAQIMRSLAKSQVARETAIHDRKHWASCLDAFIECQVVGSVE</sequence>
<reference evidence="1 2" key="1">
    <citation type="submission" date="2019-07" db="EMBL/GenBank/DDBJ databases">
        <title>Complete genome sequence of Comamonas sp. NLF 7-7 isolated from livestock.</title>
        <authorList>
            <person name="Kim D.H."/>
            <person name="Kim J.G."/>
        </authorList>
    </citation>
    <scope>NUCLEOTIDE SEQUENCE [LARGE SCALE GENOMIC DNA]</scope>
    <source>
        <strain evidence="1 2">NLF 7-7</strain>
    </source>
</reference>
<organism evidence="1 2">
    <name type="scientific">Comamonas flocculans</name>
    <dbReference type="NCBI Taxonomy" id="2597701"/>
    <lineage>
        <taxon>Bacteria</taxon>
        <taxon>Pseudomonadati</taxon>
        <taxon>Pseudomonadota</taxon>
        <taxon>Betaproteobacteria</taxon>
        <taxon>Burkholderiales</taxon>
        <taxon>Comamonadaceae</taxon>
        <taxon>Comamonas</taxon>
    </lineage>
</organism>
<accession>A0A5B8RUX9</accession>
<dbReference type="RefSeq" id="WP_146912080.1">
    <property type="nucleotide sequence ID" value="NZ_CP042344.1"/>
</dbReference>
<dbReference type="Gene3D" id="3.40.50.2000">
    <property type="entry name" value="Glycogen Phosphorylase B"/>
    <property type="match status" value="2"/>
</dbReference>
<dbReference type="KEGG" id="cof:FOZ74_05260"/>
<dbReference type="GO" id="GO:0016740">
    <property type="term" value="F:transferase activity"/>
    <property type="evidence" value="ECO:0007669"/>
    <property type="project" value="UniProtKB-KW"/>
</dbReference>
<name>A0A5B8RUX9_9BURK</name>
<evidence type="ECO:0000313" key="2">
    <source>
        <dbReference type="Proteomes" id="UP000321199"/>
    </source>
</evidence>
<keyword evidence="2" id="KW-1185">Reference proteome</keyword>
<dbReference type="AlphaFoldDB" id="A0A5B8RUX9"/>
<protein>
    <submittedName>
        <fullName evidence="1">Glycosyltransferase family 4 protein</fullName>
    </submittedName>
</protein>
<evidence type="ECO:0000313" key="1">
    <source>
        <dbReference type="EMBL" id="QEA12484.1"/>
    </source>
</evidence>
<dbReference type="OrthoDB" id="9815351at2"/>
<gene>
    <name evidence="1" type="ORF">FOZ74_05260</name>
</gene>
<keyword evidence="1" id="KW-0808">Transferase</keyword>
<dbReference type="Proteomes" id="UP000321199">
    <property type="component" value="Chromosome"/>
</dbReference>
<dbReference type="EMBL" id="CP042344">
    <property type="protein sequence ID" value="QEA12484.1"/>
    <property type="molecule type" value="Genomic_DNA"/>
</dbReference>
<proteinExistence type="predicted"/>
<dbReference type="SUPFAM" id="SSF53756">
    <property type="entry name" value="UDP-Glycosyltransferase/glycogen phosphorylase"/>
    <property type="match status" value="1"/>
</dbReference>